<evidence type="ECO:0000256" key="10">
    <source>
        <dbReference type="SAM" id="MobiDB-lite"/>
    </source>
</evidence>
<proteinExistence type="inferred from homology"/>
<evidence type="ECO:0000313" key="13">
    <source>
        <dbReference type="EMBL" id="KAH6688047.1"/>
    </source>
</evidence>
<comment type="cofactor">
    <cofactor evidence="1 9">
        <name>FMN</name>
        <dbReference type="ChEBI" id="CHEBI:58210"/>
    </cofactor>
</comment>
<dbReference type="Pfam" id="PF00667">
    <property type="entry name" value="FAD_binding_1"/>
    <property type="match status" value="1"/>
</dbReference>
<comment type="catalytic activity">
    <reaction evidence="9">
        <text>2 oxidized [2Fe-2S]-[protein] + NADPH = 2 reduced [2Fe-2S]-[protein] + NADP(+) + H(+)</text>
        <dbReference type="Rhea" id="RHEA:67716"/>
        <dbReference type="Rhea" id="RHEA-COMP:17327"/>
        <dbReference type="Rhea" id="RHEA-COMP:17328"/>
        <dbReference type="ChEBI" id="CHEBI:15378"/>
        <dbReference type="ChEBI" id="CHEBI:33737"/>
        <dbReference type="ChEBI" id="CHEBI:33738"/>
        <dbReference type="ChEBI" id="CHEBI:57783"/>
        <dbReference type="ChEBI" id="CHEBI:58349"/>
    </reaction>
</comment>
<feature type="binding site" evidence="9">
    <location>
        <begin position="382"/>
        <end position="385"/>
    </location>
    <ligand>
        <name>FAD</name>
        <dbReference type="ChEBI" id="CHEBI:57692"/>
    </ligand>
</feature>
<keyword evidence="5 9" id="KW-0288">FMN</keyword>
<dbReference type="PANTHER" id="PTHR19384:SF10">
    <property type="entry name" value="NADPH-DEPENDENT DIFLAVIN OXIDOREDUCTASE 1"/>
    <property type="match status" value="1"/>
</dbReference>
<evidence type="ECO:0000259" key="11">
    <source>
        <dbReference type="PROSITE" id="PS50902"/>
    </source>
</evidence>
<dbReference type="Pfam" id="PF00258">
    <property type="entry name" value="Flavodoxin_1"/>
    <property type="match status" value="1"/>
</dbReference>
<evidence type="ECO:0000256" key="3">
    <source>
        <dbReference type="ARBA" id="ARBA00022490"/>
    </source>
</evidence>
<dbReference type="Gene3D" id="3.40.50.360">
    <property type="match status" value="1"/>
</dbReference>
<dbReference type="InterPro" id="IPR001433">
    <property type="entry name" value="OxRdtase_FAD/NAD-bd"/>
</dbReference>
<dbReference type="InterPro" id="IPR029039">
    <property type="entry name" value="Flavoprotein-like_sf"/>
</dbReference>
<comment type="similarity">
    <text evidence="9">In the N-terminal section; belongs to the flavodoxin family.</text>
</comment>
<evidence type="ECO:0000256" key="9">
    <source>
        <dbReference type="HAMAP-Rule" id="MF_03178"/>
    </source>
</evidence>
<dbReference type="InterPro" id="IPR001094">
    <property type="entry name" value="Flavdoxin-like"/>
</dbReference>
<dbReference type="HAMAP" id="MF_03178">
    <property type="entry name" value="NDOR1"/>
    <property type="match status" value="1"/>
</dbReference>
<dbReference type="InterPro" id="IPR023173">
    <property type="entry name" value="NADPH_Cyt_P450_Rdtase_alpha"/>
</dbReference>
<dbReference type="GO" id="GO:0016226">
    <property type="term" value="P:iron-sulfur cluster assembly"/>
    <property type="evidence" value="ECO:0007669"/>
    <property type="project" value="UniProtKB-UniRule"/>
</dbReference>
<keyword evidence="4 9" id="KW-0285">Flavoprotein</keyword>
<dbReference type="GO" id="GO:0005739">
    <property type="term" value="C:mitochondrion"/>
    <property type="evidence" value="ECO:0007669"/>
    <property type="project" value="UniProtKB-SubCell"/>
</dbReference>
<keyword evidence="3 9" id="KW-0963">Cytoplasm</keyword>
<feature type="binding site" evidence="9">
    <location>
        <position position="352"/>
    </location>
    <ligand>
        <name>FAD</name>
        <dbReference type="ChEBI" id="CHEBI:57692"/>
    </ligand>
</feature>
<dbReference type="SUPFAM" id="SSF63380">
    <property type="entry name" value="Riboflavin synthase domain-like"/>
    <property type="match status" value="1"/>
</dbReference>
<evidence type="ECO:0000256" key="4">
    <source>
        <dbReference type="ARBA" id="ARBA00022630"/>
    </source>
</evidence>
<dbReference type="GO" id="GO:0010181">
    <property type="term" value="F:FMN binding"/>
    <property type="evidence" value="ECO:0007669"/>
    <property type="project" value="UniProtKB-UniRule"/>
</dbReference>
<feature type="binding site" evidence="9">
    <location>
        <begin position="523"/>
        <end position="524"/>
    </location>
    <ligand>
        <name>NADP(+)</name>
        <dbReference type="ChEBI" id="CHEBI:58349"/>
    </ligand>
</feature>
<dbReference type="FunFam" id="3.40.50.360:FF:000034">
    <property type="entry name" value="NADPH-dependent diflavin oxidoreductase 1"/>
    <property type="match status" value="1"/>
</dbReference>
<dbReference type="InterPro" id="IPR008254">
    <property type="entry name" value="Flavodoxin/NO_synth"/>
</dbReference>
<evidence type="ECO:0000256" key="8">
    <source>
        <dbReference type="ARBA" id="ARBA00023002"/>
    </source>
</evidence>
<dbReference type="Proteomes" id="UP000770015">
    <property type="component" value="Unassembled WGS sequence"/>
</dbReference>
<feature type="region of interest" description="Disordered" evidence="10">
    <location>
        <begin position="171"/>
        <end position="197"/>
    </location>
</feature>
<keyword evidence="14" id="KW-1185">Reference proteome</keyword>
<dbReference type="EMBL" id="JAGSXJ010000010">
    <property type="protein sequence ID" value="KAH6688047.1"/>
    <property type="molecule type" value="Genomic_DNA"/>
</dbReference>
<feature type="domain" description="FAD-binding FR-type" evidence="12">
    <location>
        <begin position="204"/>
        <end position="457"/>
    </location>
</feature>
<comment type="function">
    <text evidence="9">NADPH-dependent reductase which is a central component of the cytosolic iron-sulfur (Fe-S) protein assembly (CIA) machinery. Transfers electrons from NADPH via its FAD and FMN prosthetic groups to the [2Fe-2S] cluster of DRE2, another key component of the CIA machinery. In turn, this reduced cluster provides electrons for assembly of cytosolic iron-sulfur cluster proteins. Positively controls H(2)O(2)-induced cell death.</text>
</comment>
<dbReference type="GO" id="GO:0050661">
    <property type="term" value="F:NADP binding"/>
    <property type="evidence" value="ECO:0007669"/>
    <property type="project" value="UniProtKB-UniRule"/>
</dbReference>
<dbReference type="InterPro" id="IPR017938">
    <property type="entry name" value="Riboflavin_synthase-like_b-brl"/>
</dbReference>
<dbReference type="SUPFAM" id="SSF52218">
    <property type="entry name" value="Flavoproteins"/>
    <property type="match status" value="1"/>
</dbReference>
<dbReference type="Gene3D" id="3.40.50.80">
    <property type="entry name" value="Nucleotide-binding domain of ferredoxin-NADP reductase (FNR) module"/>
    <property type="match status" value="1"/>
</dbReference>
<feature type="binding site" evidence="9">
    <location>
        <begin position="73"/>
        <end position="76"/>
    </location>
    <ligand>
        <name>FMN</name>
        <dbReference type="ChEBI" id="CHEBI:58210"/>
    </ligand>
</feature>
<dbReference type="GO" id="GO:0050660">
    <property type="term" value="F:flavin adenine dinucleotide binding"/>
    <property type="evidence" value="ECO:0007669"/>
    <property type="project" value="UniProtKB-UniRule"/>
</dbReference>
<dbReference type="PROSITE" id="PS50902">
    <property type="entry name" value="FLAVODOXIN_LIKE"/>
    <property type="match status" value="1"/>
</dbReference>
<evidence type="ECO:0000313" key="14">
    <source>
        <dbReference type="Proteomes" id="UP000770015"/>
    </source>
</evidence>
<gene>
    <name evidence="9" type="primary">TAH18</name>
    <name evidence="13" type="ORF">F5X68DRAFT_133495</name>
</gene>
<comment type="caution">
    <text evidence="9">Lacks conserved residue(s) required for the propagation of feature annotation.</text>
</comment>
<feature type="binding site" evidence="9">
    <location>
        <position position="600"/>
    </location>
    <ligand>
        <name>FAD</name>
        <dbReference type="ChEBI" id="CHEBI:57692"/>
    </ligand>
</feature>
<evidence type="ECO:0000256" key="5">
    <source>
        <dbReference type="ARBA" id="ARBA00022643"/>
    </source>
</evidence>
<dbReference type="InterPro" id="IPR039261">
    <property type="entry name" value="FNR_nucleotide-bd"/>
</dbReference>
<comment type="caution">
    <text evidence="13">The sequence shown here is derived from an EMBL/GenBank/DDBJ whole genome shotgun (WGS) entry which is preliminary data.</text>
</comment>
<dbReference type="InterPro" id="IPR001709">
    <property type="entry name" value="Flavoprot_Pyr_Nucl_cyt_Rdtase"/>
</dbReference>
<dbReference type="PRINTS" id="PR00369">
    <property type="entry name" value="FLAVODOXIN"/>
</dbReference>
<comment type="subcellular location">
    <subcellularLocation>
        <location evidence="9">Cytoplasm</location>
    </subcellularLocation>
    <subcellularLocation>
        <location evidence="9">Mitochondrion</location>
    </subcellularLocation>
    <text evidence="9">Relocalizes to mitochondria after H(2)O(2) exposure.</text>
</comment>
<organism evidence="13 14">
    <name type="scientific">Plectosphaerella plurivora</name>
    <dbReference type="NCBI Taxonomy" id="936078"/>
    <lineage>
        <taxon>Eukaryota</taxon>
        <taxon>Fungi</taxon>
        <taxon>Dikarya</taxon>
        <taxon>Ascomycota</taxon>
        <taxon>Pezizomycotina</taxon>
        <taxon>Sordariomycetes</taxon>
        <taxon>Hypocreomycetidae</taxon>
        <taxon>Glomerellales</taxon>
        <taxon>Plectosphaerellaceae</taxon>
        <taxon>Plectosphaerella</taxon>
    </lineage>
</organism>
<dbReference type="GO" id="GO:0005829">
    <property type="term" value="C:cytosol"/>
    <property type="evidence" value="ECO:0007669"/>
    <property type="project" value="TreeGrafter"/>
</dbReference>
<accession>A0A9P9A926</accession>
<feature type="binding site" evidence="9">
    <location>
        <begin position="529"/>
        <end position="533"/>
    </location>
    <ligand>
        <name>NADP(+)</name>
        <dbReference type="ChEBI" id="CHEBI:58349"/>
    </ligand>
</feature>
<keyword evidence="8 9" id="KW-0560">Oxidoreductase</keyword>
<comment type="similarity">
    <text evidence="9">In the C-terminal section; belongs to the flavoprotein pyridine nucleotide cytochrome reductase family.</text>
</comment>
<feature type="binding site" evidence="9">
    <location>
        <begin position="111"/>
        <end position="120"/>
    </location>
    <ligand>
        <name>FMN</name>
        <dbReference type="ChEBI" id="CHEBI:58210"/>
    </ligand>
</feature>
<dbReference type="EC" id="1.18.1.-" evidence="9"/>
<evidence type="ECO:0000256" key="7">
    <source>
        <dbReference type="ARBA" id="ARBA00022857"/>
    </source>
</evidence>
<feature type="binding site" evidence="9">
    <location>
        <begin position="26"/>
        <end position="31"/>
    </location>
    <ligand>
        <name>FMN</name>
        <dbReference type="ChEBI" id="CHEBI:58210"/>
    </ligand>
</feature>
<reference evidence="13" key="1">
    <citation type="journal article" date="2021" name="Nat. Commun.">
        <title>Genetic determinants of endophytism in the Arabidopsis root mycobiome.</title>
        <authorList>
            <person name="Mesny F."/>
            <person name="Miyauchi S."/>
            <person name="Thiergart T."/>
            <person name="Pickel B."/>
            <person name="Atanasova L."/>
            <person name="Karlsson M."/>
            <person name="Huettel B."/>
            <person name="Barry K.W."/>
            <person name="Haridas S."/>
            <person name="Chen C."/>
            <person name="Bauer D."/>
            <person name="Andreopoulos W."/>
            <person name="Pangilinan J."/>
            <person name="LaButti K."/>
            <person name="Riley R."/>
            <person name="Lipzen A."/>
            <person name="Clum A."/>
            <person name="Drula E."/>
            <person name="Henrissat B."/>
            <person name="Kohler A."/>
            <person name="Grigoriev I.V."/>
            <person name="Martin F.M."/>
            <person name="Hacquard S."/>
        </authorList>
    </citation>
    <scope>NUCLEOTIDE SEQUENCE</scope>
    <source>
        <strain evidence="13">MPI-SDFR-AT-0117</strain>
    </source>
</reference>
<dbReference type="SUPFAM" id="SSF52343">
    <property type="entry name" value="Ferredoxin reductase-like, C-terminal NADP-linked domain"/>
    <property type="match status" value="1"/>
</dbReference>
<dbReference type="GO" id="GO:0016651">
    <property type="term" value="F:oxidoreductase activity, acting on NAD(P)H"/>
    <property type="evidence" value="ECO:0007669"/>
    <property type="project" value="UniProtKB-UniRule"/>
</dbReference>
<dbReference type="FunFam" id="1.20.990.10:FF:000013">
    <property type="entry name" value="NADPH-dependent diflavin oxidoreductase 1"/>
    <property type="match status" value="1"/>
</dbReference>
<keyword evidence="6 9" id="KW-0274">FAD</keyword>
<dbReference type="GO" id="GO:0160246">
    <property type="term" value="F:NADPH-iron-sulfur [2Fe-2S] protein oxidoreductase activity"/>
    <property type="evidence" value="ECO:0007669"/>
    <property type="project" value="InterPro"/>
</dbReference>
<dbReference type="AlphaFoldDB" id="A0A9P9A926"/>
<keyword evidence="7 9" id="KW-0521">NADP</keyword>
<evidence type="ECO:0000256" key="1">
    <source>
        <dbReference type="ARBA" id="ARBA00001917"/>
    </source>
</evidence>
<evidence type="ECO:0000256" key="6">
    <source>
        <dbReference type="ARBA" id="ARBA00022827"/>
    </source>
</evidence>
<dbReference type="Gene3D" id="2.40.30.10">
    <property type="entry name" value="Translation factors"/>
    <property type="match status" value="1"/>
</dbReference>
<feature type="binding site" evidence="9">
    <location>
        <position position="464"/>
    </location>
    <ligand>
        <name>NADP(+)</name>
        <dbReference type="ChEBI" id="CHEBI:58349"/>
    </ligand>
</feature>
<keyword evidence="9" id="KW-0496">Mitochondrion</keyword>
<dbReference type="InterPro" id="IPR017927">
    <property type="entry name" value="FAD-bd_FR_type"/>
</dbReference>
<comment type="similarity">
    <text evidence="9">Belongs to the NADPH-dependent diflavin oxidoreductase NDOR1 family.</text>
</comment>
<dbReference type="PANTHER" id="PTHR19384">
    <property type="entry name" value="NITRIC OXIDE SYNTHASE-RELATED"/>
    <property type="match status" value="1"/>
</dbReference>
<dbReference type="InterPro" id="IPR003097">
    <property type="entry name" value="CysJ-like_FAD-binding"/>
</dbReference>
<feature type="binding site" evidence="9">
    <location>
        <position position="146"/>
    </location>
    <ligand>
        <name>FMN</name>
        <dbReference type="ChEBI" id="CHEBI:58210"/>
    </ligand>
</feature>
<comment type="cofactor">
    <cofactor evidence="2 9">
        <name>FAD</name>
        <dbReference type="ChEBI" id="CHEBI:57692"/>
    </cofactor>
</comment>
<dbReference type="InterPro" id="IPR028879">
    <property type="entry name" value="NDOR1"/>
</dbReference>
<sequence>MAAVARAVPVEVADIPGRSMLVLYGSETGNSQDVAEELGRMAQRLHFKTQVEEMNAASLNDLLRFSLIILVISTTGQGDMPQNSLGFWRSLLRKKLPPSCLSTVKFTTFGLGDSSYPKYNWAVRKLHKRVEQLGAQEFYPRGEGDEQDDDGIDQSFIRWSADLRAKILEQYPLPPGLDPKPEPGAADRSGAPSDVPDELVHAVPDGVLAVLARNERVTPADHWQDVRRLSFDIHNVRRAPLAINPGDCLRLQARNFTQDVQELIDLLEWGDVADAPLDLETCTTLPTGLFSRRFTTLRTLLTENLDITAIPRRSFLEAIAHHSTDPDHKDRLTEFTLPEYIDEYYDYATRPRRSILEVLHEFHSVKIPPEYVFDVFPVIRGRDFSIASIVPLPEGDAAAYRIELLVALVKYRTVLRKIRTGLCSRYLSPLEPGAPVLATLKPALTRFHGPANAARPLCALATGTGVAPIHALIQERLRYNTSGMSVGKMLLFFGNRSKDSDYFFKDEWAAARSDNFQIFTAFSRDQRQKVYVQDVMRQQAEALVQMAEGNAIFVVCGGSSKMATACREALIECLRIGGVCDTEDEAREYVGNLTWWQEIW</sequence>
<evidence type="ECO:0000259" key="12">
    <source>
        <dbReference type="PROSITE" id="PS51384"/>
    </source>
</evidence>
<feature type="binding site" evidence="9">
    <location>
        <begin position="421"/>
        <end position="424"/>
    </location>
    <ligand>
        <name>FAD</name>
        <dbReference type="ChEBI" id="CHEBI:57692"/>
    </ligand>
</feature>
<dbReference type="OrthoDB" id="1856718at2759"/>
<dbReference type="PRINTS" id="PR00371">
    <property type="entry name" value="FPNCR"/>
</dbReference>
<dbReference type="Pfam" id="PF00175">
    <property type="entry name" value="NAD_binding_1"/>
    <property type="match status" value="1"/>
</dbReference>
<dbReference type="Gene3D" id="1.20.990.10">
    <property type="entry name" value="NADPH-cytochrome p450 Reductase, Chain A, domain 3"/>
    <property type="match status" value="1"/>
</dbReference>
<evidence type="ECO:0000256" key="2">
    <source>
        <dbReference type="ARBA" id="ARBA00001974"/>
    </source>
</evidence>
<feature type="domain" description="Flavodoxin-like" evidence="11">
    <location>
        <begin position="20"/>
        <end position="164"/>
    </location>
</feature>
<name>A0A9P9A926_9PEZI</name>
<dbReference type="PROSITE" id="PS51384">
    <property type="entry name" value="FAD_FR"/>
    <property type="match status" value="1"/>
</dbReference>
<comment type="subunit">
    <text evidence="9">Interacts with DRE2; as part of the cytosolic iron-sulfur (Fe-S) protein assembly (CIA) machinery.</text>
</comment>
<protein>
    <recommendedName>
        <fullName evidence="9">NADPH-dependent diflavin oxidoreductase 1</fullName>
        <ecNumber evidence="9">1.18.1.-</ecNumber>
    </recommendedName>
    <alternativeName>
        <fullName evidence="9">NADPH-dependent FMN and FAD-containing oxidoreductase</fullName>
    </alternativeName>
</protein>